<evidence type="ECO:0000313" key="2">
    <source>
        <dbReference type="EMBL" id="USR99809.1"/>
    </source>
</evidence>
<organism evidence="1 3">
    <name type="scientific">Clostridium septicum</name>
    <dbReference type="NCBI Taxonomy" id="1504"/>
    <lineage>
        <taxon>Bacteria</taxon>
        <taxon>Bacillati</taxon>
        <taxon>Bacillota</taxon>
        <taxon>Clostridia</taxon>
        <taxon>Eubacteriales</taxon>
        <taxon>Clostridiaceae</taxon>
        <taxon>Clostridium</taxon>
    </lineage>
</organism>
<evidence type="ECO:0000313" key="1">
    <source>
        <dbReference type="EMBL" id="AYE33236.1"/>
    </source>
</evidence>
<name>A0A9N7PHZ7_CLOSE</name>
<dbReference type="EMBL" id="CP023671">
    <property type="protein sequence ID" value="AYE33236.1"/>
    <property type="molecule type" value="Genomic_DNA"/>
</dbReference>
<dbReference type="Proteomes" id="UP000280586">
    <property type="component" value="Chromosome"/>
</dbReference>
<evidence type="ECO:0000313" key="3">
    <source>
        <dbReference type="Proteomes" id="UP000280586"/>
    </source>
</evidence>
<keyword evidence="4" id="KW-1185">Reference proteome</keyword>
<evidence type="ECO:0000313" key="4">
    <source>
        <dbReference type="Proteomes" id="UP001055437"/>
    </source>
</evidence>
<accession>A0A9N7PHZ7</accession>
<sequence length="65" mass="7682">MVTKKQLKDDIITYDVITYKDEDGKKVEYVEVTLVDRIIDVYMDIREVNIGLIANKIIEDNLYKE</sequence>
<dbReference type="KEGG" id="csep:CP523_01545"/>
<reference evidence="2" key="2">
    <citation type="submission" date="2022-06" db="EMBL/GenBank/DDBJ databases">
        <authorList>
            <person name="Holder M.E."/>
            <person name="Ajami N.J."/>
            <person name="Petrosino J.F."/>
        </authorList>
    </citation>
    <scope>NUCLEOTIDE SEQUENCE</scope>
    <source>
        <strain evidence="2">RMA 8861</strain>
    </source>
</reference>
<dbReference type="EMBL" id="CP099799">
    <property type="protein sequence ID" value="USR99809.1"/>
    <property type="molecule type" value="Genomic_DNA"/>
</dbReference>
<dbReference type="OrthoDB" id="1928376at2"/>
<dbReference type="RefSeq" id="WP_066675658.1">
    <property type="nucleotide sequence ID" value="NZ_CABMIZ010000010.1"/>
</dbReference>
<gene>
    <name evidence="1" type="ORF">CP523_01545</name>
    <name evidence="2" type="ORF">NH397_09855</name>
</gene>
<proteinExistence type="predicted"/>
<dbReference type="AlphaFoldDB" id="A0A9N7PHZ7"/>
<reference evidence="1 3" key="1">
    <citation type="submission" date="2017-09" db="EMBL/GenBank/DDBJ databases">
        <authorList>
            <person name="Thomas P."/>
            <person name="Seyboldt C."/>
        </authorList>
    </citation>
    <scope>NUCLEOTIDE SEQUENCE [LARGE SCALE GENOMIC DNA]</scope>
    <source>
        <strain evidence="1 3">DSM 7534</strain>
    </source>
</reference>
<protein>
    <submittedName>
        <fullName evidence="1">Uncharacterized protein</fullName>
    </submittedName>
</protein>
<dbReference type="Proteomes" id="UP001055437">
    <property type="component" value="Chromosome"/>
</dbReference>
<dbReference type="GeneID" id="303559361"/>